<dbReference type="Proteomes" id="UP001147747">
    <property type="component" value="Unassembled WGS sequence"/>
</dbReference>
<proteinExistence type="inferred from homology"/>
<dbReference type="GeneID" id="81364573"/>
<dbReference type="GO" id="GO:0046872">
    <property type="term" value="F:metal ion binding"/>
    <property type="evidence" value="ECO:0007669"/>
    <property type="project" value="UniProtKB-KW"/>
</dbReference>
<evidence type="ECO:0000256" key="3">
    <source>
        <dbReference type="ARBA" id="ARBA00022723"/>
    </source>
</evidence>
<keyword evidence="2" id="KW-0719">Serine esterase</keyword>
<dbReference type="GO" id="GO:0072330">
    <property type="term" value="P:monocarboxylic acid biosynthetic process"/>
    <property type="evidence" value="ECO:0007669"/>
    <property type="project" value="UniProtKB-ARBA"/>
</dbReference>
<evidence type="ECO:0000256" key="7">
    <source>
        <dbReference type="ARBA" id="ARBA00023157"/>
    </source>
</evidence>
<reference evidence="9" key="2">
    <citation type="journal article" date="2023" name="IMA Fungus">
        <title>Comparative genomic study of the Penicillium genus elucidates a diverse pangenome and 15 lateral gene transfer events.</title>
        <authorList>
            <person name="Petersen C."/>
            <person name="Sorensen T."/>
            <person name="Nielsen M.R."/>
            <person name="Sondergaard T.E."/>
            <person name="Sorensen J.L."/>
            <person name="Fitzpatrick D.A."/>
            <person name="Frisvad J.C."/>
            <person name="Nielsen K.L."/>
        </authorList>
    </citation>
    <scope>NUCLEOTIDE SEQUENCE</scope>
    <source>
        <strain evidence="9">IBT 29677</strain>
    </source>
</reference>
<evidence type="ECO:0000313" key="10">
    <source>
        <dbReference type="Proteomes" id="UP001147747"/>
    </source>
</evidence>
<evidence type="ECO:0000313" key="9">
    <source>
        <dbReference type="EMBL" id="KAJ5414329.1"/>
    </source>
</evidence>
<organism evidence="9 10">
    <name type="scientific">Penicillium cosmopolitanum</name>
    <dbReference type="NCBI Taxonomy" id="1131564"/>
    <lineage>
        <taxon>Eukaryota</taxon>
        <taxon>Fungi</taxon>
        <taxon>Dikarya</taxon>
        <taxon>Ascomycota</taxon>
        <taxon>Pezizomycotina</taxon>
        <taxon>Eurotiomycetes</taxon>
        <taxon>Eurotiomycetidae</taxon>
        <taxon>Eurotiales</taxon>
        <taxon>Aspergillaceae</taxon>
        <taxon>Penicillium</taxon>
    </lineage>
</organism>
<dbReference type="GO" id="GO:0030600">
    <property type="term" value="F:feruloyl esterase activity"/>
    <property type="evidence" value="ECO:0007669"/>
    <property type="project" value="UniProtKB-ARBA"/>
</dbReference>
<protein>
    <recommendedName>
        <fullName evidence="8">Carboxylic ester hydrolase</fullName>
        <ecNumber evidence="8">3.1.1.-</ecNumber>
    </recommendedName>
</protein>
<keyword evidence="3" id="KW-0479">Metal-binding</keyword>
<dbReference type="PANTHER" id="PTHR33938">
    <property type="entry name" value="FERULOYL ESTERASE B-RELATED"/>
    <property type="match status" value="1"/>
</dbReference>
<keyword evidence="10" id="KW-1185">Reference proteome</keyword>
<feature type="signal peptide" evidence="8">
    <location>
        <begin position="1"/>
        <end position="18"/>
    </location>
</feature>
<dbReference type="PANTHER" id="PTHR33938:SF2">
    <property type="entry name" value="CARBOXYLIC ESTER HYDROLASE"/>
    <property type="match status" value="1"/>
</dbReference>
<feature type="chain" id="PRO_5041012656" description="Carboxylic ester hydrolase" evidence="8">
    <location>
        <begin position="19"/>
        <end position="539"/>
    </location>
</feature>
<dbReference type="InterPro" id="IPR011118">
    <property type="entry name" value="Tannase/feruloyl_esterase"/>
</dbReference>
<dbReference type="Pfam" id="PF07519">
    <property type="entry name" value="Tannase"/>
    <property type="match status" value="1"/>
</dbReference>
<evidence type="ECO:0000256" key="1">
    <source>
        <dbReference type="ARBA" id="ARBA00006249"/>
    </source>
</evidence>
<evidence type="ECO:0000256" key="5">
    <source>
        <dbReference type="ARBA" id="ARBA00022801"/>
    </source>
</evidence>
<dbReference type="RefSeq" id="XP_056494175.1">
    <property type="nucleotide sequence ID" value="XM_056625593.1"/>
</dbReference>
<dbReference type="Gene3D" id="3.40.50.1820">
    <property type="entry name" value="alpha/beta hydrolase"/>
    <property type="match status" value="1"/>
</dbReference>
<keyword evidence="5 8" id="KW-0378">Hydrolase</keyword>
<comment type="similarity">
    <text evidence="1 8">Belongs to the tannase family.</text>
</comment>
<name>A0A9W9WBY7_9EURO</name>
<accession>A0A9W9WBY7</accession>
<evidence type="ECO:0000256" key="6">
    <source>
        <dbReference type="ARBA" id="ARBA00022837"/>
    </source>
</evidence>
<gene>
    <name evidence="9" type="ORF">N7509_000956</name>
</gene>
<dbReference type="EMBL" id="JAPZBU010000003">
    <property type="protein sequence ID" value="KAJ5414329.1"/>
    <property type="molecule type" value="Genomic_DNA"/>
</dbReference>
<evidence type="ECO:0000256" key="2">
    <source>
        <dbReference type="ARBA" id="ARBA00022487"/>
    </source>
</evidence>
<dbReference type="AlphaFoldDB" id="A0A9W9WBY7"/>
<dbReference type="EC" id="3.1.1.-" evidence="8"/>
<evidence type="ECO:0000256" key="8">
    <source>
        <dbReference type="RuleBase" id="RU361238"/>
    </source>
</evidence>
<dbReference type="InterPro" id="IPR029058">
    <property type="entry name" value="AB_hydrolase_fold"/>
</dbReference>
<keyword evidence="4 8" id="KW-0732">Signal</keyword>
<dbReference type="SUPFAM" id="SSF53474">
    <property type="entry name" value="alpha/beta-Hydrolases"/>
    <property type="match status" value="1"/>
</dbReference>
<sequence length="539" mass="58865">MKPTILLAASLIPTATVAMMPCSKKAFNKILPSNSTTLYAVEVPEGGTFEVASDLSYPTNATNLPALCAVAFNVTSSSSSSFTFGIFLPKQWSKRLFTAGNGGFAGGINWLSMAEGLEEGFACVSTDTGHNVSDTNDGTWAYNAPEKIKDWTGRALHSSVQQAKTIVSAYYGSDAKYSYYSGCSTGGYQGLKEVQTYPEDFDGVLVGSPAWWHSHLQTWSIQVALWNQPSDAPYHIPDSLFSVIGAEVMNQCDGADGVLDGIISAPKSCDFHPEALLCTSPAADKSECLTAPQVELLYNLYNNWYEGNNEFVFPQYSYGSEFQWSMLSSGTEESGFSEQFAKYIMYQNPEWTVANFSYQTVLDAERVCKSVGLDADNFDLTPFHHKQGKLLHYVGLADGLIPPGSSEYYHNHVVQTMAPQGVNVTDFYRLFTIPGMGHCAYTSSSSKAPWYINGASQAGSLGTGVRGVPGYQDAGHDALRALIKWVEEDVGPNKIVATKYKNDNVEDGVLQQRPLCVYPGRATFRGGDMTKPENWYCEN</sequence>
<keyword evidence="7" id="KW-1015">Disulfide bond</keyword>
<reference evidence="9" key="1">
    <citation type="submission" date="2022-12" db="EMBL/GenBank/DDBJ databases">
        <authorList>
            <person name="Petersen C."/>
        </authorList>
    </citation>
    <scope>NUCLEOTIDE SEQUENCE</scope>
    <source>
        <strain evidence="9">IBT 29677</strain>
    </source>
</reference>
<keyword evidence="6" id="KW-0106">Calcium</keyword>
<dbReference type="GO" id="GO:0017000">
    <property type="term" value="P:antibiotic biosynthetic process"/>
    <property type="evidence" value="ECO:0007669"/>
    <property type="project" value="UniProtKB-ARBA"/>
</dbReference>
<evidence type="ECO:0000256" key="4">
    <source>
        <dbReference type="ARBA" id="ARBA00022729"/>
    </source>
</evidence>
<dbReference type="OrthoDB" id="3039123at2759"/>
<comment type="caution">
    <text evidence="9">The sequence shown here is derived from an EMBL/GenBank/DDBJ whole genome shotgun (WGS) entry which is preliminary data.</text>
</comment>